<organism evidence="2 3">
    <name type="scientific">Accumulibacter regalis</name>
    <dbReference type="NCBI Taxonomy" id="522306"/>
    <lineage>
        <taxon>Bacteria</taxon>
        <taxon>Pseudomonadati</taxon>
        <taxon>Pseudomonadota</taxon>
        <taxon>Betaproteobacteria</taxon>
        <taxon>Candidatus Accumulibacter</taxon>
    </lineage>
</organism>
<reference evidence="2" key="1">
    <citation type="submission" date="2014-02" db="EMBL/GenBank/DDBJ databases">
        <title>Expanding our view of genomic diversity in Candidatus Accumulibacter clades.</title>
        <authorList>
            <person name="Skennerton C.T."/>
            <person name="Barr J.J."/>
            <person name="Slater F.R."/>
            <person name="Bond P.L."/>
            <person name="Tyson G.W."/>
        </authorList>
    </citation>
    <scope>NUCLEOTIDE SEQUENCE [LARGE SCALE GENOMIC DNA]</scope>
</reference>
<dbReference type="AlphaFoldDB" id="A0A011QMK2"/>
<dbReference type="Proteomes" id="UP000022141">
    <property type="component" value="Unassembled WGS sequence"/>
</dbReference>
<gene>
    <name evidence="2" type="ORF">AW11_00736</name>
</gene>
<evidence type="ECO:0000313" key="2">
    <source>
        <dbReference type="EMBL" id="EXI90542.1"/>
    </source>
</evidence>
<name>A0A011QMK2_ACCRE</name>
<dbReference type="EMBL" id="JEMY01000005">
    <property type="protein sequence ID" value="EXI90542.1"/>
    <property type="molecule type" value="Genomic_DNA"/>
</dbReference>
<protein>
    <submittedName>
        <fullName evidence="2">Uncharacterized protein</fullName>
    </submittedName>
</protein>
<accession>A0A011QMK2</accession>
<proteinExistence type="predicted"/>
<feature type="region of interest" description="Disordered" evidence="1">
    <location>
        <begin position="96"/>
        <end position="130"/>
    </location>
</feature>
<keyword evidence="3" id="KW-1185">Reference proteome</keyword>
<comment type="caution">
    <text evidence="2">The sequence shown here is derived from an EMBL/GenBank/DDBJ whole genome shotgun (WGS) entry which is preliminary data.</text>
</comment>
<sequence>MPMRDAKRTNVLIGGNDSAQFDPTSSCELLLACVGIVRVVDDATGTYARTHAGATDTGADADTCTARDPSCLVDTDTHADRTMACRYAGIHPAAADPETDTDTWHDRDSDTESGGTATGQKHRQADDCAQTRDGKDIHRGFFLQAISVWPLACVAPCP</sequence>
<evidence type="ECO:0000313" key="3">
    <source>
        <dbReference type="Proteomes" id="UP000022141"/>
    </source>
</evidence>
<evidence type="ECO:0000256" key="1">
    <source>
        <dbReference type="SAM" id="MobiDB-lite"/>
    </source>
</evidence>
<dbReference type="PATRIC" id="fig|1454004.3.peg.763"/>